<evidence type="ECO:0000313" key="5">
    <source>
        <dbReference type="Proteomes" id="UP000194360"/>
    </source>
</evidence>
<keyword evidence="2" id="KW-0378">Hydrolase</keyword>
<dbReference type="InterPro" id="IPR000086">
    <property type="entry name" value="NUDIX_hydrolase_dom"/>
</dbReference>
<organism evidence="4 5">
    <name type="scientific">Pseudonocardia autotrophica</name>
    <name type="common">Amycolata autotrophica</name>
    <name type="synonym">Nocardia autotrophica</name>
    <dbReference type="NCBI Taxonomy" id="2074"/>
    <lineage>
        <taxon>Bacteria</taxon>
        <taxon>Bacillati</taxon>
        <taxon>Actinomycetota</taxon>
        <taxon>Actinomycetes</taxon>
        <taxon>Pseudonocardiales</taxon>
        <taxon>Pseudonocardiaceae</taxon>
        <taxon>Pseudonocardia</taxon>
    </lineage>
</organism>
<dbReference type="RefSeq" id="WP_085912864.1">
    <property type="nucleotide sequence ID" value="NZ_AP018920.1"/>
</dbReference>
<dbReference type="PROSITE" id="PS51462">
    <property type="entry name" value="NUDIX"/>
    <property type="match status" value="1"/>
</dbReference>
<dbReference type="EMBL" id="MIGB01000012">
    <property type="protein sequence ID" value="OSY40528.1"/>
    <property type="molecule type" value="Genomic_DNA"/>
</dbReference>
<dbReference type="Proteomes" id="UP000194360">
    <property type="component" value="Unassembled WGS sequence"/>
</dbReference>
<protein>
    <recommendedName>
        <fullName evidence="3">Nudix hydrolase domain-containing protein</fullName>
    </recommendedName>
</protein>
<dbReference type="SUPFAM" id="SSF55811">
    <property type="entry name" value="Nudix"/>
    <property type="match status" value="1"/>
</dbReference>
<dbReference type="InterPro" id="IPR015797">
    <property type="entry name" value="NUDIX_hydrolase-like_dom_sf"/>
</dbReference>
<accession>A0A1Y2N0U8</accession>
<evidence type="ECO:0000259" key="3">
    <source>
        <dbReference type="PROSITE" id="PS51462"/>
    </source>
</evidence>
<proteinExistence type="predicted"/>
<dbReference type="PANTHER" id="PTHR43046:SF2">
    <property type="entry name" value="8-OXO-DGTP DIPHOSPHATASE-RELATED"/>
    <property type="match status" value="1"/>
</dbReference>
<dbReference type="Gene3D" id="3.90.79.10">
    <property type="entry name" value="Nucleoside Triphosphate Pyrophosphohydrolase"/>
    <property type="match status" value="1"/>
</dbReference>
<dbReference type="GO" id="GO:0016787">
    <property type="term" value="F:hydrolase activity"/>
    <property type="evidence" value="ECO:0007669"/>
    <property type="project" value="UniProtKB-KW"/>
</dbReference>
<reference evidence="4 5" key="1">
    <citation type="submission" date="2016-09" db="EMBL/GenBank/DDBJ databases">
        <title>Pseudonocardia autotrophica DSM535, a candidate organism with high potential of specific P450 cytochromes.</title>
        <authorList>
            <person name="Grumaz C."/>
            <person name="Vainshtein Y."/>
            <person name="Kirstahler P."/>
            <person name="Sohn K."/>
        </authorList>
    </citation>
    <scope>NUCLEOTIDE SEQUENCE [LARGE SCALE GENOMIC DNA]</scope>
    <source>
        <strain evidence="4 5">DSM 535</strain>
    </source>
</reference>
<dbReference type="OrthoDB" id="3404294at2"/>
<keyword evidence="5" id="KW-1185">Reference proteome</keyword>
<evidence type="ECO:0000313" key="4">
    <source>
        <dbReference type="EMBL" id="OSY40528.1"/>
    </source>
</evidence>
<evidence type="ECO:0000256" key="1">
    <source>
        <dbReference type="ARBA" id="ARBA00001946"/>
    </source>
</evidence>
<gene>
    <name evidence="4" type="ORF">BG845_02603</name>
</gene>
<dbReference type="Pfam" id="PF00293">
    <property type="entry name" value="NUDIX"/>
    <property type="match status" value="1"/>
</dbReference>
<comment type="caution">
    <text evidence="4">The sequence shown here is derived from an EMBL/GenBank/DDBJ whole genome shotgun (WGS) entry which is preliminary data.</text>
</comment>
<sequence>MIEIGSGDGWVHCAAGHRHWGRFGAAGLLVRHRDDTDPPGVDRVLLQHRASWSHHGGTWGIPGGARDRGEPARAAALREAAEESSLDTASVRHLDEFVDDHGGWTYTTVVVRAPAAPPVTVRGQESTELRWVRTDRFDELALHPGFATSWPRVGLLGTG</sequence>
<dbReference type="AlphaFoldDB" id="A0A1Y2N0U8"/>
<evidence type="ECO:0000256" key="2">
    <source>
        <dbReference type="ARBA" id="ARBA00022801"/>
    </source>
</evidence>
<dbReference type="PANTHER" id="PTHR43046">
    <property type="entry name" value="GDP-MANNOSE MANNOSYL HYDROLASE"/>
    <property type="match status" value="1"/>
</dbReference>
<dbReference type="STRING" id="2074.BG845_02603"/>
<feature type="domain" description="Nudix hydrolase" evidence="3">
    <location>
        <begin position="21"/>
        <end position="155"/>
    </location>
</feature>
<comment type="cofactor">
    <cofactor evidence="1">
        <name>Mg(2+)</name>
        <dbReference type="ChEBI" id="CHEBI:18420"/>
    </cofactor>
</comment>
<name>A0A1Y2N0U8_PSEAH</name>